<name>A0AAD7EBC0_9AGAR</name>
<dbReference type="AlphaFoldDB" id="A0AAD7EBC0"/>
<evidence type="ECO:0000313" key="2">
    <source>
        <dbReference type="EMBL" id="KAJ7309454.1"/>
    </source>
</evidence>
<protein>
    <submittedName>
        <fullName evidence="2">Uncharacterized protein</fullName>
    </submittedName>
</protein>
<gene>
    <name evidence="2" type="ORF">DFH08DRAFT_485672</name>
</gene>
<feature type="region of interest" description="Disordered" evidence="1">
    <location>
        <begin position="118"/>
        <end position="138"/>
    </location>
</feature>
<dbReference type="Proteomes" id="UP001218218">
    <property type="component" value="Unassembled WGS sequence"/>
</dbReference>
<sequence>METDQDRCAHRKVRKEMCRLAAALVEAPGTPTEFEGFPGSGSSHRRRTMRYPRRSCSCRMQMPWCTYRRQRIRTQRTSTRMRAWRQGGRAGRSHSRGQAGGRWGAGVGRRIRLWKSRLRRHARPKNSSATSSTLVSPPPGSALGSFPYSPSFAHPARDSGVEFGAFTSGVRQGMTVTGHRADSTLHSTRAWA</sequence>
<organism evidence="2 3">
    <name type="scientific">Mycena albidolilacea</name>
    <dbReference type="NCBI Taxonomy" id="1033008"/>
    <lineage>
        <taxon>Eukaryota</taxon>
        <taxon>Fungi</taxon>
        <taxon>Dikarya</taxon>
        <taxon>Basidiomycota</taxon>
        <taxon>Agaricomycotina</taxon>
        <taxon>Agaricomycetes</taxon>
        <taxon>Agaricomycetidae</taxon>
        <taxon>Agaricales</taxon>
        <taxon>Marasmiineae</taxon>
        <taxon>Mycenaceae</taxon>
        <taxon>Mycena</taxon>
    </lineage>
</organism>
<comment type="caution">
    <text evidence="2">The sequence shown here is derived from an EMBL/GenBank/DDBJ whole genome shotgun (WGS) entry which is preliminary data.</text>
</comment>
<evidence type="ECO:0000256" key="1">
    <source>
        <dbReference type="SAM" id="MobiDB-lite"/>
    </source>
</evidence>
<reference evidence="2" key="1">
    <citation type="submission" date="2023-03" db="EMBL/GenBank/DDBJ databases">
        <title>Massive genome expansion in bonnet fungi (Mycena s.s.) driven by repeated elements and novel gene families across ecological guilds.</title>
        <authorList>
            <consortium name="Lawrence Berkeley National Laboratory"/>
            <person name="Harder C.B."/>
            <person name="Miyauchi S."/>
            <person name="Viragh M."/>
            <person name="Kuo A."/>
            <person name="Thoen E."/>
            <person name="Andreopoulos B."/>
            <person name="Lu D."/>
            <person name="Skrede I."/>
            <person name="Drula E."/>
            <person name="Henrissat B."/>
            <person name="Morin E."/>
            <person name="Kohler A."/>
            <person name="Barry K."/>
            <person name="LaButti K."/>
            <person name="Morin E."/>
            <person name="Salamov A."/>
            <person name="Lipzen A."/>
            <person name="Mereny Z."/>
            <person name="Hegedus B."/>
            <person name="Baldrian P."/>
            <person name="Stursova M."/>
            <person name="Weitz H."/>
            <person name="Taylor A."/>
            <person name="Grigoriev I.V."/>
            <person name="Nagy L.G."/>
            <person name="Martin F."/>
            <person name="Kauserud H."/>
        </authorList>
    </citation>
    <scope>NUCLEOTIDE SEQUENCE</scope>
    <source>
        <strain evidence="2">CBHHK002</strain>
    </source>
</reference>
<feature type="region of interest" description="Disordered" evidence="1">
    <location>
        <begin position="76"/>
        <end position="104"/>
    </location>
</feature>
<proteinExistence type="predicted"/>
<evidence type="ECO:0000313" key="3">
    <source>
        <dbReference type="Proteomes" id="UP001218218"/>
    </source>
</evidence>
<feature type="compositionally biased region" description="Polar residues" evidence="1">
    <location>
        <begin position="125"/>
        <end position="135"/>
    </location>
</feature>
<keyword evidence="3" id="KW-1185">Reference proteome</keyword>
<accession>A0AAD7EBC0</accession>
<dbReference type="EMBL" id="JARIHO010000081">
    <property type="protein sequence ID" value="KAJ7309454.1"/>
    <property type="molecule type" value="Genomic_DNA"/>
</dbReference>